<keyword evidence="12" id="KW-1185">Reference proteome</keyword>
<evidence type="ECO:0000256" key="5">
    <source>
        <dbReference type="ARBA" id="ARBA00022771"/>
    </source>
</evidence>
<comment type="caution">
    <text evidence="11">The sequence shown here is derived from an EMBL/GenBank/DDBJ whole genome shotgun (WGS) entry which is preliminary data.</text>
</comment>
<feature type="region of interest" description="Disordered" evidence="8">
    <location>
        <begin position="1"/>
        <end position="390"/>
    </location>
</feature>
<dbReference type="EMBL" id="JAUJLE010000089">
    <property type="protein sequence ID" value="KAK0986097.1"/>
    <property type="molecule type" value="Genomic_DNA"/>
</dbReference>
<feature type="domain" description="Zinc finger Mcm10/DnaG-type" evidence="9">
    <location>
        <begin position="541"/>
        <end position="584"/>
    </location>
</feature>
<evidence type="ECO:0000256" key="2">
    <source>
        <dbReference type="ARBA" id="ARBA00009679"/>
    </source>
</evidence>
<feature type="region of interest" description="Disordered" evidence="8">
    <location>
        <begin position="708"/>
        <end position="734"/>
    </location>
</feature>
<feature type="region of interest" description="Disordered" evidence="8">
    <location>
        <begin position="871"/>
        <end position="914"/>
    </location>
</feature>
<evidence type="ECO:0000313" key="12">
    <source>
        <dbReference type="Proteomes" id="UP001175353"/>
    </source>
</evidence>
<feature type="region of interest" description="Disordered" evidence="8">
    <location>
        <begin position="587"/>
        <end position="653"/>
    </location>
</feature>
<dbReference type="PANTHER" id="PTHR13454:SF11">
    <property type="entry name" value="PROTEIN MCM10 HOMOLOG"/>
    <property type="match status" value="1"/>
</dbReference>
<dbReference type="InterPro" id="IPR055065">
    <property type="entry name" value="OB_MCM10"/>
</dbReference>
<feature type="compositionally biased region" description="Acidic residues" evidence="8">
    <location>
        <begin position="90"/>
        <end position="99"/>
    </location>
</feature>
<keyword evidence="5" id="KW-0863">Zinc-finger</keyword>
<feature type="compositionally biased region" description="Basic and acidic residues" evidence="8">
    <location>
        <begin position="238"/>
        <end position="268"/>
    </location>
</feature>
<proteinExistence type="inferred from homology"/>
<evidence type="ECO:0000256" key="7">
    <source>
        <dbReference type="ARBA" id="ARBA00023242"/>
    </source>
</evidence>
<feature type="compositionally biased region" description="Gly residues" evidence="8">
    <location>
        <begin position="879"/>
        <end position="893"/>
    </location>
</feature>
<feature type="compositionally biased region" description="Polar residues" evidence="8">
    <location>
        <begin position="309"/>
        <end position="341"/>
    </location>
</feature>
<comment type="similarity">
    <text evidence="2">Belongs to the MCM10 family.</text>
</comment>
<keyword evidence="3" id="KW-0235">DNA replication</keyword>
<dbReference type="GO" id="GO:0003688">
    <property type="term" value="F:DNA replication origin binding"/>
    <property type="evidence" value="ECO:0007669"/>
    <property type="project" value="TreeGrafter"/>
</dbReference>
<feature type="domain" description="MCM10 OB-fold" evidence="10">
    <location>
        <begin position="385"/>
        <end position="530"/>
    </location>
</feature>
<dbReference type="Proteomes" id="UP001175353">
    <property type="component" value="Unassembled WGS sequence"/>
</dbReference>
<dbReference type="Pfam" id="PF22379">
    <property type="entry name" value="OB_MCM10"/>
    <property type="match status" value="1"/>
</dbReference>
<feature type="compositionally biased region" description="Basic and acidic residues" evidence="8">
    <location>
        <begin position="100"/>
        <end position="117"/>
    </location>
</feature>
<evidence type="ECO:0000256" key="4">
    <source>
        <dbReference type="ARBA" id="ARBA00022723"/>
    </source>
</evidence>
<feature type="compositionally biased region" description="Basic and acidic residues" evidence="8">
    <location>
        <begin position="281"/>
        <end position="290"/>
    </location>
</feature>
<dbReference type="InterPro" id="IPR015408">
    <property type="entry name" value="Znf_Mcm10/DnaG"/>
</dbReference>
<dbReference type="InterPro" id="IPR040184">
    <property type="entry name" value="Mcm10"/>
</dbReference>
<dbReference type="GO" id="GO:0003697">
    <property type="term" value="F:single-stranded DNA binding"/>
    <property type="evidence" value="ECO:0007669"/>
    <property type="project" value="InterPro"/>
</dbReference>
<accession>A0AAN6KJM2</accession>
<keyword evidence="4" id="KW-0479">Metal-binding</keyword>
<dbReference type="InterPro" id="IPR012340">
    <property type="entry name" value="NA-bd_OB-fold"/>
</dbReference>
<gene>
    <name evidence="11" type="ORF">LTR91_010368</name>
</gene>
<protein>
    <recommendedName>
        <fullName evidence="13">Zinc finger Mcm10/DnaG-type domain-containing protein</fullName>
    </recommendedName>
</protein>
<evidence type="ECO:0000256" key="6">
    <source>
        <dbReference type="ARBA" id="ARBA00022833"/>
    </source>
</evidence>
<feature type="compositionally biased region" description="Basic and acidic residues" evidence="8">
    <location>
        <begin position="1"/>
        <end position="14"/>
    </location>
</feature>
<evidence type="ECO:0008006" key="13">
    <source>
        <dbReference type="Google" id="ProtNLM"/>
    </source>
</evidence>
<evidence type="ECO:0000256" key="1">
    <source>
        <dbReference type="ARBA" id="ARBA00004123"/>
    </source>
</evidence>
<evidence type="ECO:0000259" key="10">
    <source>
        <dbReference type="Pfam" id="PF22379"/>
    </source>
</evidence>
<keyword evidence="7" id="KW-0539">Nucleus</keyword>
<feature type="compositionally biased region" description="Polar residues" evidence="8">
    <location>
        <begin position="709"/>
        <end position="724"/>
    </location>
</feature>
<feature type="compositionally biased region" description="Acidic residues" evidence="8">
    <location>
        <begin position="895"/>
        <end position="914"/>
    </location>
</feature>
<dbReference type="PANTHER" id="PTHR13454">
    <property type="entry name" value="PROTEIN MCM10 HOMOLOG"/>
    <property type="match status" value="1"/>
</dbReference>
<dbReference type="GO" id="GO:0006270">
    <property type="term" value="P:DNA replication initiation"/>
    <property type="evidence" value="ECO:0007669"/>
    <property type="project" value="InterPro"/>
</dbReference>
<evidence type="ECO:0000256" key="3">
    <source>
        <dbReference type="ARBA" id="ARBA00022705"/>
    </source>
</evidence>
<dbReference type="GO" id="GO:0008270">
    <property type="term" value="F:zinc ion binding"/>
    <property type="evidence" value="ECO:0007669"/>
    <property type="project" value="UniProtKB-KW"/>
</dbReference>
<organism evidence="11 12">
    <name type="scientific">Friedmanniomyces endolithicus</name>
    <dbReference type="NCBI Taxonomy" id="329885"/>
    <lineage>
        <taxon>Eukaryota</taxon>
        <taxon>Fungi</taxon>
        <taxon>Dikarya</taxon>
        <taxon>Ascomycota</taxon>
        <taxon>Pezizomycotina</taxon>
        <taxon>Dothideomycetes</taxon>
        <taxon>Dothideomycetidae</taxon>
        <taxon>Mycosphaerellales</taxon>
        <taxon>Teratosphaeriaceae</taxon>
        <taxon>Friedmanniomyces</taxon>
    </lineage>
</organism>
<sequence>MVIVRESPRARISPDKASATEWPPKSPFQALLSSPSGRRKWQEQASRRSGAPRSVSPSPGKKSLASSRALQAIAGALDKDGEEDMGRSDEGEEDDDEEARAELELARIEAKLRLDNIRRKKKRLAADGGGGGGDGGGEGDDGGESNGRASSRRTDSRPTSPRKPLGTAVLQPNLRYQTDVEVPHSPLRHRPPPTEHVSPARKRLGLHAPAKAVDVSLKRARDGTQVTQPTSSAQPDASRGKSFNDRLRATVERADDRETKYDRIESSRSKGFGAISTSLGETRRRLKEGSPKPPTRAARSEIERPSSARGAQTSSARTTKESSISGSASVRSTQSRSQPRPTVNAVFRQPGNRRTPEADPSVPAPDSDDDDNNDDDQHPSSYDPFSSLHLTKRHIPHPTLTRALAQKQIYTLPRLLKEVKSPHYDPPDCDTDYVLFALLASKSTPYDQKATHRTTDEIQPQDDAHAPRNKFMVLKLTDLTWEIDLFLFGTAFTQFWKLTPGTLLAILNPDILPPSQAQQHSGKFSLKVGSSEDSVMEIGVGRDLGWCSSVRKDGRECGEWVDKRKTDICGFHLDLFVERQRKGRMEVNGMWRGRGDGEGGGKGGGSRRDAGLRQGSPKRRQNGVTQSREYGTLYSVPTGNFPGQKGGPSTASLLDAEDTDRLASWTEAEKSRQRIAASQKERDLQRQLNKLASQGNDSVGAQYMRATAKPSTNLTPEDQTQSADAGQGSKPYFEKPSAASLGLLGKVAGEVRMSPLKDRKRHFGSKAVSKTGGREAVGWGGAGRALDRGLGAGGGMQGVLERGQKTLSGALSGVAATTAAPTCASGGNAGLGITTTNPAETFARPTAMRARSQDGSLSPAKKRARFMLAGKGFREPGGRESGGVELGVVGGTGAQDDDDHDKDDDDDEEGLEIV</sequence>
<evidence type="ECO:0000256" key="8">
    <source>
        <dbReference type="SAM" id="MobiDB-lite"/>
    </source>
</evidence>
<dbReference type="Pfam" id="PF09329">
    <property type="entry name" value="zf-primase"/>
    <property type="match status" value="1"/>
</dbReference>
<reference evidence="11" key="1">
    <citation type="submission" date="2023-06" db="EMBL/GenBank/DDBJ databases">
        <title>Black Yeasts Isolated from many extreme environments.</title>
        <authorList>
            <person name="Coleine C."/>
            <person name="Stajich J.E."/>
            <person name="Selbmann L."/>
        </authorList>
    </citation>
    <scope>NUCLEOTIDE SEQUENCE</scope>
    <source>
        <strain evidence="11">CCFEE 5200</strain>
    </source>
</reference>
<evidence type="ECO:0000313" key="11">
    <source>
        <dbReference type="EMBL" id="KAK0986097.1"/>
    </source>
</evidence>
<evidence type="ECO:0000259" key="9">
    <source>
        <dbReference type="Pfam" id="PF09329"/>
    </source>
</evidence>
<dbReference type="AlphaFoldDB" id="A0AAN6KJM2"/>
<comment type="subcellular location">
    <subcellularLocation>
        <location evidence="1">Nucleus</location>
    </subcellularLocation>
</comment>
<keyword evidence="6" id="KW-0862">Zinc</keyword>
<dbReference type="GO" id="GO:0043596">
    <property type="term" value="C:nuclear replication fork"/>
    <property type="evidence" value="ECO:0007669"/>
    <property type="project" value="TreeGrafter"/>
</dbReference>
<feature type="compositionally biased region" description="Polar residues" evidence="8">
    <location>
        <begin position="224"/>
        <end position="235"/>
    </location>
</feature>
<feature type="compositionally biased region" description="Gly residues" evidence="8">
    <location>
        <begin position="127"/>
        <end position="136"/>
    </location>
</feature>
<name>A0AAN6KJM2_9PEZI</name>
<dbReference type="Gene3D" id="2.40.50.140">
    <property type="entry name" value="Nucleic acid-binding proteins"/>
    <property type="match status" value="1"/>
</dbReference>